<evidence type="ECO:0000256" key="3">
    <source>
        <dbReference type="ARBA" id="ARBA00022692"/>
    </source>
</evidence>
<dbReference type="SUPFAM" id="SSF161098">
    <property type="entry name" value="MetI-like"/>
    <property type="match status" value="1"/>
</dbReference>
<dbReference type="Gene3D" id="1.10.3720.10">
    <property type="entry name" value="MetI-like"/>
    <property type="match status" value="1"/>
</dbReference>
<feature type="transmembrane region" description="Helical" evidence="6">
    <location>
        <begin position="114"/>
        <end position="134"/>
    </location>
</feature>
<gene>
    <name evidence="8" type="ORF">JYA63_03685</name>
</gene>
<evidence type="ECO:0000256" key="5">
    <source>
        <dbReference type="ARBA" id="ARBA00023136"/>
    </source>
</evidence>
<evidence type="ECO:0000313" key="8">
    <source>
        <dbReference type="EMBL" id="MBN3553353.1"/>
    </source>
</evidence>
<dbReference type="Proteomes" id="UP001296923">
    <property type="component" value="Unassembled WGS sequence"/>
</dbReference>
<feature type="domain" description="ABC transmembrane type-1" evidence="7">
    <location>
        <begin position="83"/>
        <end position="287"/>
    </location>
</feature>
<name>A0ABS2ZMB6_9BACL</name>
<comment type="subcellular location">
    <subcellularLocation>
        <location evidence="6">Cell membrane</location>
        <topology evidence="6">Multi-pass membrane protein</topology>
    </subcellularLocation>
    <subcellularLocation>
        <location evidence="1">Membrane</location>
        <topology evidence="1">Multi-pass membrane protein</topology>
    </subcellularLocation>
</comment>
<keyword evidence="4 6" id="KW-1133">Transmembrane helix</keyword>
<keyword evidence="5 6" id="KW-0472">Membrane</keyword>
<protein>
    <submittedName>
        <fullName evidence="8">ABC transporter permease subunit</fullName>
    </submittedName>
</protein>
<proteinExistence type="inferred from homology"/>
<reference evidence="8 9" key="1">
    <citation type="submission" date="2021-01" db="EMBL/GenBank/DDBJ databases">
        <title>Genome Sequencing of Type Strains.</title>
        <authorList>
            <person name="Lemaire J.F."/>
            <person name="Inderbitzin P."/>
            <person name="Collins S.B."/>
            <person name="Wespe N."/>
            <person name="Knight-Connoni V."/>
        </authorList>
    </citation>
    <scope>NUCLEOTIDE SEQUENCE [LARGE SCALE GENOMIC DNA]</scope>
    <source>
        <strain evidence="8 9">DSM 23009</strain>
    </source>
</reference>
<dbReference type="PANTHER" id="PTHR43839:SF3">
    <property type="entry name" value="OLIGOPEPTIDE ABC TRANSPORTER, PERMEASE PROTEIN"/>
    <property type="match status" value="1"/>
</dbReference>
<dbReference type="PROSITE" id="PS50928">
    <property type="entry name" value="ABC_TM1"/>
    <property type="match status" value="1"/>
</dbReference>
<feature type="transmembrane region" description="Helical" evidence="6">
    <location>
        <begin position="9"/>
        <end position="31"/>
    </location>
</feature>
<evidence type="ECO:0000259" key="7">
    <source>
        <dbReference type="PROSITE" id="PS50928"/>
    </source>
</evidence>
<keyword evidence="9" id="KW-1185">Reference proteome</keyword>
<evidence type="ECO:0000256" key="1">
    <source>
        <dbReference type="ARBA" id="ARBA00004141"/>
    </source>
</evidence>
<dbReference type="InterPro" id="IPR000515">
    <property type="entry name" value="MetI-like"/>
</dbReference>
<dbReference type="RefSeq" id="WP_205724556.1">
    <property type="nucleotide sequence ID" value="NZ_JAFHKR010000037.1"/>
</dbReference>
<dbReference type="CDD" id="cd06261">
    <property type="entry name" value="TM_PBP2"/>
    <property type="match status" value="1"/>
</dbReference>
<evidence type="ECO:0000313" key="9">
    <source>
        <dbReference type="Proteomes" id="UP001296923"/>
    </source>
</evidence>
<feature type="transmembrane region" description="Helical" evidence="6">
    <location>
        <begin position="154"/>
        <end position="173"/>
    </location>
</feature>
<evidence type="ECO:0000256" key="4">
    <source>
        <dbReference type="ARBA" id="ARBA00022989"/>
    </source>
</evidence>
<sequence>MKTFFVRNFYILLGSSFIVGVLLASCINGVFFDGEIKQTQAIYVDAYPVDAAPFKPSQSFWLGTDTNGRHLLHVIIEGAKYTIGLGLLIAIFRMFFSFVLGTIYALYLQKYQRVLSAISNAFQYIPVVLLAYFLLRPVLNQAFEGFQYSFATRVWYEIILLILLALPTVSLVIGNEISIILRKEFIHSAKTLGASSFFILRKHVIVHIYRRLLIIFTQQVIQVLLILAHLGLFELYLGGTKIDYSIMKAAPITTTYEWSGLIGDYFDLFIVYPWIPLVPIGAFTLTILSLNLIVKGLEKNMNSEPATQTKRLKQKEIKKVALKEFNFKVVTRD</sequence>
<dbReference type="Pfam" id="PF00528">
    <property type="entry name" value="BPD_transp_1"/>
    <property type="match status" value="1"/>
</dbReference>
<feature type="transmembrane region" description="Helical" evidence="6">
    <location>
        <begin position="81"/>
        <end position="107"/>
    </location>
</feature>
<keyword evidence="3 6" id="KW-0812">Transmembrane</keyword>
<dbReference type="InterPro" id="IPR035906">
    <property type="entry name" value="MetI-like_sf"/>
</dbReference>
<accession>A0ABS2ZMB6</accession>
<comment type="similarity">
    <text evidence="6">Belongs to the binding-protein-dependent transport system permease family.</text>
</comment>
<dbReference type="PANTHER" id="PTHR43839">
    <property type="entry name" value="OPPC IN A BINDING PROTEIN-DEPENDENT TRANSPORT SYSTEM"/>
    <property type="match status" value="1"/>
</dbReference>
<dbReference type="PROSITE" id="PS51257">
    <property type="entry name" value="PROKAR_LIPOPROTEIN"/>
    <property type="match status" value="1"/>
</dbReference>
<evidence type="ECO:0000256" key="2">
    <source>
        <dbReference type="ARBA" id="ARBA00022448"/>
    </source>
</evidence>
<comment type="caution">
    <text evidence="8">The sequence shown here is derived from an EMBL/GenBank/DDBJ whole genome shotgun (WGS) entry which is preliminary data.</text>
</comment>
<organism evidence="8 9">
    <name type="scientific">Fictibacillus nanhaiensis</name>
    <dbReference type="NCBI Taxonomy" id="742169"/>
    <lineage>
        <taxon>Bacteria</taxon>
        <taxon>Bacillati</taxon>
        <taxon>Bacillota</taxon>
        <taxon>Bacilli</taxon>
        <taxon>Bacillales</taxon>
        <taxon>Fictibacillaceae</taxon>
        <taxon>Fictibacillus</taxon>
    </lineage>
</organism>
<feature type="transmembrane region" description="Helical" evidence="6">
    <location>
        <begin position="212"/>
        <end position="233"/>
    </location>
</feature>
<evidence type="ECO:0000256" key="6">
    <source>
        <dbReference type="RuleBase" id="RU363032"/>
    </source>
</evidence>
<feature type="transmembrane region" description="Helical" evidence="6">
    <location>
        <begin position="274"/>
        <end position="294"/>
    </location>
</feature>
<dbReference type="EMBL" id="JAFHKR010000037">
    <property type="protein sequence ID" value="MBN3553353.1"/>
    <property type="molecule type" value="Genomic_DNA"/>
</dbReference>
<keyword evidence="2 6" id="KW-0813">Transport</keyword>